<dbReference type="InterPro" id="IPR027417">
    <property type="entry name" value="P-loop_NTPase"/>
</dbReference>
<keyword evidence="1" id="KW-0547">Nucleotide-binding</keyword>
<evidence type="ECO:0000256" key="2">
    <source>
        <dbReference type="ARBA" id="ARBA00022840"/>
    </source>
</evidence>
<dbReference type="Pfam" id="PF02954">
    <property type="entry name" value="HTH_8"/>
    <property type="match status" value="1"/>
</dbReference>
<dbReference type="STRING" id="666685.R2APBS1_0483"/>
<dbReference type="SUPFAM" id="SSF52540">
    <property type="entry name" value="P-loop containing nucleoside triphosphate hydrolases"/>
    <property type="match status" value="1"/>
</dbReference>
<dbReference type="GO" id="GO:0005524">
    <property type="term" value="F:ATP binding"/>
    <property type="evidence" value="ECO:0007669"/>
    <property type="project" value="UniProtKB-KW"/>
</dbReference>
<dbReference type="eggNOG" id="COG2204">
    <property type="taxonomic scope" value="Bacteria"/>
</dbReference>
<proteinExistence type="predicted"/>
<sequence precursor="true">MPVMLGQSMAIQAVRAQLQRYAGCDVQVLIEGETGTGKELAAREIHYASTRRDHPFVPVNCGAIPDSLIENELFGHGRGAFTDAGAAQPGLVDHARGGTLFLDEVDALSDKGQVTLLRFLQDNEYRPVGGGAARVSDARIIAATNASLERQVAAGRFRRDLHYRLNALYLRLPPLRERSDDVALLARRFVDTVALRLRGPVRQWSEAALQALRAHAWPGNVRELENVVLRAYMATEGDVIGFAELVTAEPAFAGTASVPRRRADEPDLGFSAAKLHAIRQFEHDYLTRLMQQACGNISAAARLSGTERRQLGKLLLKHGIETKQFRSH</sequence>
<dbReference type="SMART" id="SM00382">
    <property type="entry name" value="AAA"/>
    <property type="match status" value="1"/>
</dbReference>
<keyword evidence="2" id="KW-0067">ATP-binding</keyword>
<dbReference type="SUPFAM" id="SSF46689">
    <property type="entry name" value="Homeodomain-like"/>
    <property type="match status" value="1"/>
</dbReference>
<evidence type="ECO:0000256" key="3">
    <source>
        <dbReference type="ARBA" id="ARBA00023015"/>
    </source>
</evidence>
<dbReference type="InterPro" id="IPR003593">
    <property type="entry name" value="AAA+_ATPase"/>
</dbReference>
<evidence type="ECO:0000259" key="6">
    <source>
        <dbReference type="PROSITE" id="PS50045"/>
    </source>
</evidence>
<protein>
    <submittedName>
        <fullName evidence="7">Response regulator with CheY-like receiver, AAA-type ATPase, and DNA-binding domains</fullName>
    </submittedName>
</protein>
<dbReference type="PANTHER" id="PTHR32071:SF117">
    <property type="entry name" value="PTS-DEPENDENT DIHYDROXYACETONE KINASE OPERON REGULATORY PROTEIN-RELATED"/>
    <property type="match status" value="1"/>
</dbReference>
<evidence type="ECO:0000256" key="1">
    <source>
        <dbReference type="ARBA" id="ARBA00022741"/>
    </source>
</evidence>
<dbReference type="KEGG" id="rhd:R2APBS1_0483"/>
<keyword evidence="3" id="KW-0805">Transcription regulation</keyword>
<dbReference type="InterPro" id="IPR025944">
    <property type="entry name" value="Sigma_54_int_dom_CS"/>
</dbReference>
<keyword evidence="4 7" id="KW-0238">DNA-binding</keyword>
<keyword evidence="8" id="KW-1185">Reference proteome</keyword>
<dbReference type="InterPro" id="IPR002078">
    <property type="entry name" value="Sigma_54_int"/>
</dbReference>
<dbReference type="AlphaFoldDB" id="M4NDV4"/>
<dbReference type="GO" id="GO:0043565">
    <property type="term" value="F:sequence-specific DNA binding"/>
    <property type="evidence" value="ECO:0007669"/>
    <property type="project" value="InterPro"/>
</dbReference>
<dbReference type="PANTHER" id="PTHR32071">
    <property type="entry name" value="TRANSCRIPTIONAL REGULATORY PROTEIN"/>
    <property type="match status" value="1"/>
</dbReference>
<evidence type="ECO:0000313" key="8">
    <source>
        <dbReference type="Proteomes" id="UP000011859"/>
    </source>
</evidence>
<name>M4NDV4_9GAMM</name>
<dbReference type="Proteomes" id="UP000011859">
    <property type="component" value="Chromosome"/>
</dbReference>
<accession>M4NDV4</accession>
<dbReference type="Gene3D" id="1.10.8.60">
    <property type="match status" value="1"/>
</dbReference>
<keyword evidence="5" id="KW-0804">Transcription</keyword>
<evidence type="ECO:0000256" key="5">
    <source>
        <dbReference type="ARBA" id="ARBA00023163"/>
    </source>
</evidence>
<dbReference type="Pfam" id="PF00158">
    <property type="entry name" value="Sigma54_activat"/>
    <property type="match status" value="1"/>
</dbReference>
<dbReference type="InterPro" id="IPR058031">
    <property type="entry name" value="AAA_lid_NorR"/>
</dbReference>
<dbReference type="Pfam" id="PF25601">
    <property type="entry name" value="AAA_lid_14"/>
    <property type="match status" value="1"/>
</dbReference>
<gene>
    <name evidence="7" type="ORF">R2APBS1_0483</name>
</gene>
<dbReference type="Gene3D" id="3.40.50.300">
    <property type="entry name" value="P-loop containing nucleotide triphosphate hydrolases"/>
    <property type="match status" value="1"/>
</dbReference>
<dbReference type="GO" id="GO:0006355">
    <property type="term" value="P:regulation of DNA-templated transcription"/>
    <property type="evidence" value="ECO:0007669"/>
    <property type="project" value="InterPro"/>
</dbReference>
<dbReference type="Gene3D" id="1.10.10.60">
    <property type="entry name" value="Homeodomain-like"/>
    <property type="match status" value="1"/>
</dbReference>
<dbReference type="HOGENOM" id="CLU_000445_0_7_6"/>
<dbReference type="PROSITE" id="PS50045">
    <property type="entry name" value="SIGMA54_INTERACT_4"/>
    <property type="match status" value="1"/>
</dbReference>
<reference evidence="7 8" key="1">
    <citation type="submission" date="2012-04" db="EMBL/GenBank/DDBJ databases">
        <title>Complete genome of Rhodanobacter sp. 2APBS1.</title>
        <authorList>
            <consortium name="US DOE Joint Genome Institute"/>
            <person name="Huntemann M."/>
            <person name="Wei C.-L."/>
            <person name="Han J."/>
            <person name="Detter J.C."/>
            <person name="Han C."/>
            <person name="Tapia R."/>
            <person name="Munk A.C.C."/>
            <person name="Chen A."/>
            <person name="Krypides N."/>
            <person name="Mavromatis K."/>
            <person name="Markowitz V."/>
            <person name="Szeto E."/>
            <person name="Ivanova N."/>
            <person name="Mikhailova N."/>
            <person name="Ovchinnikova G."/>
            <person name="Pagani I."/>
            <person name="Pati A."/>
            <person name="Goodwin L."/>
            <person name="Peters L."/>
            <person name="Pitluck S."/>
            <person name="Woyke T."/>
            <person name="Prakash O."/>
            <person name="Elkins J."/>
            <person name="Brown S."/>
            <person name="Palumbo A."/>
            <person name="Hemme C."/>
            <person name="Zhou J."/>
            <person name="Watson D."/>
            <person name="Jardine P."/>
            <person name="Kostka J."/>
            <person name="Green S."/>
        </authorList>
    </citation>
    <scope>NUCLEOTIDE SEQUENCE [LARGE SCALE GENOMIC DNA]</scope>
    <source>
        <strain evidence="7 8">2APBS1</strain>
    </source>
</reference>
<dbReference type="CDD" id="cd00009">
    <property type="entry name" value="AAA"/>
    <property type="match status" value="1"/>
</dbReference>
<dbReference type="PROSITE" id="PS00688">
    <property type="entry name" value="SIGMA54_INTERACT_3"/>
    <property type="match status" value="1"/>
</dbReference>
<organism evidence="7 8">
    <name type="scientific">Rhodanobacter denitrificans</name>
    <dbReference type="NCBI Taxonomy" id="666685"/>
    <lineage>
        <taxon>Bacteria</taxon>
        <taxon>Pseudomonadati</taxon>
        <taxon>Pseudomonadota</taxon>
        <taxon>Gammaproteobacteria</taxon>
        <taxon>Lysobacterales</taxon>
        <taxon>Rhodanobacteraceae</taxon>
        <taxon>Rhodanobacter</taxon>
    </lineage>
</organism>
<dbReference type="InterPro" id="IPR002197">
    <property type="entry name" value="HTH_Fis"/>
</dbReference>
<evidence type="ECO:0000256" key="4">
    <source>
        <dbReference type="ARBA" id="ARBA00023125"/>
    </source>
</evidence>
<dbReference type="FunFam" id="3.40.50.300:FF:000006">
    <property type="entry name" value="DNA-binding transcriptional regulator NtrC"/>
    <property type="match status" value="1"/>
</dbReference>
<dbReference type="InterPro" id="IPR009057">
    <property type="entry name" value="Homeodomain-like_sf"/>
</dbReference>
<evidence type="ECO:0000313" key="7">
    <source>
        <dbReference type="EMBL" id="AGG87653.1"/>
    </source>
</evidence>
<dbReference type="EMBL" id="CP003470">
    <property type="protein sequence ID" value="AGG87653.1"/>
    <property type="molecule type" value="Genomic_DNA"/>
</dbReference>
<feature type="domain" description="Sigma-54 factor interaction" evidence="6">
    <location>
        <begin position="4"/>
        <end position="233"/>
    </location>
</feature>